<dbReference type="PANTHER" id="PTHR45801">
    <property type="entry name" value="OS07G0101800 PROTEIN"/>
    <property type="match status" value="1"/>
</dbReference>
<dbReference type="Proteomes" id="UP000233837">
    <property type="component" value="Unassembled WGS sequence"/>
</dbReference>
<dbReference type="STRING" id="906689.A0A2I0WH14"/>
<keyword evidence="6" id="KW-0804">Transcription</keyword>
<dbReference type="AlphaFoldDB" id="A0A2I0WH14"/>
<dbReference type="GO" id="GO:0008270">
    <property type="term" value="F:zinc ion binding"/>
    <property type="evidence" value="ECO:0007669"/>
    <property type="project" value="UniProtKB-KW"/>
</dbReference>
<evidence type="ECO:0000256" key="1">
    <source>
        <dbReference type="ARBA" id="ARBA00004123"/>
    </source>
</evidence>
<organism evidence="11 12">
    <name type="scientific">Dendrobium catenatum</name>
    <dbReference type="NCBI Taxonomy" id="906689"/>
    <lineage>
        <taxon>Eukaryota</taxon>
        <taxon>Viridiplantae</taxon>
        <taxon>Streptophyta</taxon>
        <taxon>Embryophyta</taxon>
        <taxon>Tracheophyta</taxon>
        <taxon>Spermatophyta</taxon>
        <taxon>Magnoliopsida</taxon>
        <taxon>Liliopsida</taxon>
        <taxon>Asparagales</taxon>
        <taxon>Orchidaceae</taxon>
        <taxon>Epidendroideae</taxon>
        <taxon>Malaxideae</taxon>
        <taxon>Dendrobiinae</taxon>
        <taxon>Dendrobium</taxon>
    </lineage>
</organism>
<evidence type="ECO:0000313" key="12">
    <source>
        <dbReference type="Proteomes" id="UP000233837"/>
    </source>
</evidence>
<keyword evidence="7" id="KW-0539">Nucleus</keyword>
<keyword evidence="3 8" id="KW-0863">Zinc-finger</keyword>
<keyword evidence="4" id="KW-0862">Zinc</keyword>
<dbReference type="SUPFAM" id="SSF57667">
    <property type="entry name" value="beta-beta-alpha zinc fingers"/>
    <property type="match status" value="1"/>
</dbReference>
<dbReference type="GO" id="GO:0005634">
    <property type="term" value="C:nucleus"/>
    <property type="evidence" value="ECO:0007669"/>
    <property type="project" value="UniProtKB-SubCell"/>
</dbReference>
<keyword evidence="5" id="KW-0805">Transcription regulation</keyword>
<evidence type="ECO:0000259" key="10">
    <source>
        <dbReference type="PROSITE" id="PS50157"/>
    </source>
</evidence>
<evidence type="ECO:0000256" key="8">
    <source>
        <dbReference type="PROSITE-ProRule" id="PRU00042"/>
    </source>
</evidence>
<sequence>MEKREPWRYRGSFLDGRDHTLCGSFSWPPRSYSCSFCRREFRSAQALGGHMNVHRRDRAKLRLSTPWDPSPSPSPSNPNPNNVPNLNITPPTFLSPLVDMKKSTVGVKLLHGVEQEDLHDEMVMKKKTYIVRRSLDLGTSCGDLDDNLDLELRLG</sequence>
<evidence type="ECO:0000313" key="11">
    <source>
        <dbReference type="EMBL" id="PKU74953.1"/>
    </source>
</evidence>
<feature type="compositionally biased region" description="Pro residues" evidence="9">
    <location>
        <begin position="68"/>
        <end position="78"/>
    </location>
</feature>
<evidence type="ECO:0000256" key="3">
    <source>
        <dbReference type="ARBA" id="ARBA00022771"/>
    </source>
</evidence>
<feature type="compositionally biased region" description="Low complexity" evidence="9">
    <location>
        <begin position="79"/>
        <end position="88"/>
    </location>
</feature>
<dbReference type="EMBL" id="KZ502662">
    <property type="protein sequence ID" value="PKU74953.1"/>
    <property type="molecule type" value="Genomic_DNA"/>
</dbReference>
<evidence type="ECO:0000256" key="2">
    <source>
        <dbReference type="ARBA" id="ARBA00022723"/>
    </source>
</evidence>
<name>A0A2I0WH14_9ASPA</name>
<dbReference type="SMART" id="SM00355">
    <property type="entry name" value="ZnF_C2H2"/>
    <property type="match status" value="1"/>
</dbReference>
<keyword evidence="12" id="KW-1185">Reference proteome</keyword>
<reference evidence="11 12" key="1">
    <citation type="journal article" date="2016" name="Sci. Rep.">
        <title>The Dendrobium catenatum Lindl. genome sequence provides insights into polysaccharide synthase, floral development and adaptive evolution.</title>
        <authorList>
            <person name="Zhang G.Q."/>
            <person name="Xu Q."/>
            <person name="Bian C."/>
            <person name="Tsai W.C."/>
            <person name="Yeh C.M."/>
            <person name="Liu K.W."/>
            <person name="Yoshida K."/>
            <person name="Zhang L.S."/>
            <person name="Chang S.B."/>
            <person name="Chen F."/>
            <person name="Shi Y."/>
            <person name="Su Y.Y."/>
            <person name="Zhang Y.Q."/>
            <person name="Chen L.J."/>
            <person name="Yin Y."/>
            <person name="Lin M."/>
            <person name="Huang H."/>
            <person name="Deng H."/>
            <person name="Wang Z.W."/>
            <person name="Zhu S.L."/>
            <person name="Zhao X."/>
            <person name="Deng C."/>
            <person name="Niu S.C."/>
            <person name="Huang J."/>
            <person name="Wang M."/>
            <person name="Liu G.H."/>
            <person name="Yang H.J."/>
            <person name="Xiao X.J."/>
            <person name="Hsiao Y.Y."/>
            <person name="Wu W.L."/>
            <person name="Chen Y.Y."/>
            <person name="Mitsuda N."/>
            <person name="Ohme-Takagi M."/>
            <person name="Luo Y.B."/>
            <person name="Van de Peer Y."/>
            <person name="Liu Z.J."/>
        </authorList>
    </citation>
    <scope>NUCLEOTIDE SEQUENCE [LARGE SCALE GENOMIC DNA]</scope>
    <source>
        <tissue evidence="11">The whole plant</tissue>
    </source>
</reference>
<comment type="subcellular location">
    <subcellularLocation>
        <location evidence="1">Nucleus</location>
    </subcellularLocation>
</comment>
<feature type="compositionally biased region" description="Basic residues" evidence="9">
    <location>
        <begin position="52"/>
        <end position="61"/>
    </location>
</feature>
<dbReference type="InterPro" id="IPR013087">
    <property type="entry name" value="Znf_C2H2_type"/>
</dbReference>
<dbReference type="PROSITE" id="PS50157">
    <property type="entry name" value="ZINC_FINGER_C2H2_2"/>
    <property type="match status" value="1"/>
</dbReference>
<dbReference type="InterPro" id="IPR052426">
    <property type="entry name" value="Plant_dev_regulator"/>
</dbReference>
<evidence type="ECO:0000256" key="9">
    <source>
        <dbReference type="SAM" id="MobiDB-lite"/>
    </source>
</evidence>
<dbReference type="PROSITE" id="PS00028">
    <property type="entry name" value="ZINC_FINGER_C2H2_1"/>
    <property type="match status" value="1"/>
</dbReference>
<gene>
    <name evidence="11" type="primary">SUP</name>
    <name evidence="11" type="ORF">MA16_Dca021192</name>
</gene>
<protein>
    <submittedName>
        <fullName evidence="11">Transcriptional regulator SUPERMAN</fullName>
    </submittedName>
</protein>
<feature type="domain" description="C2H2-type" evidence="10">
    <location>
        <begin position="32"/>
        <end position="59"/>
    </location>
</feature>
<evidence type="ECO:0000256" key="5">
    <source>
        <dbReference type="ARBA" id="ARBA00023015"/>
    </source>
</evidence>
<dbReference type="InterPro" id="IPR036236">
    <property type="entry name" value="Znf_C2H2_sf"/>
</dbReference>
<reference evidence="11 12" key="2">
    <citation type="journal article" date="2017" name="Nature">
        <title>The Apostasia genome and the evolution of orchids.</title>
        <authorList>
            <person name="Zhang G.Q."/>
            <person name="Liu K.W."/>
            <person name="Li Z."/>
            <person name="Lohaus R."/>
            <person name="Hsiao Y.Y."/>
            <person name="Niu S.C."/>
            <person name="Wang J.Y."/>
            <person name="Lin Y.C."/>
            <person name="Xu Q."/>
            <person name="Chen L.J."/>
            <person name="Yoshida K."/>
            <person name="Fujiwara S."/>
            <person name="Wang Z.W."/>
            <person name="Zhang Y.Q."/>
            <person name="Mitsuda N."/>
            <person name="Wang M."/>
            <person name="Liu G.H."/>
            <person name="Pecoraro L."/>
            <person name="Huang H.X."/>
            <person name="Xiao X.J."/>
            <person name="Lin M."/>
            <person name="Wu X.Y."/>
            <person name="Wu W.L."/>
            <person name="Chen Y.Y."/>
            <person name="Chang S.B."/>
            <person name="Sakamoto S."/>
            <person name="Ohme-Takagi M."/>
            <person name="Yagi M."/>
            <person name="Zeng S.J."/>
            <person name="Shen C.Y."/>
            <person name="Yeh C.M."/>
            <person name="Luo Y.B."/>
            <person name="Tsai W.C."/>
            <person name="Van de Peer Y."/>
            <person name="Liu Z.J."/>
        </authorList>
    </citation>
    <scope>NUCLEOTIDE SEQUENCE [LARGE SCALE GENOMIC DNA]</scope>
    <source>
        <tissue evidence="11">The whole plant</tissue>
    </source>
</reference>
<dbReference type="Pfam" id="PF13912">
    <property type="entry name" value="zf-C2H2_6"/>
    <property type="match status" value="1"/>
</dbReference>
<accession>A0A2I0WH14</accession>
<evidence type="ECO:0000256" key="7">
    <source>
        <dbReference type="ARBA" id="ARBA00023242"/>
    </source>
</evidence>
<proteinExistence type="predicted"/>
<feature type="region of interest" description="Disordered" evidence="9">
    <location>
        <begin position="52"/>
        <end position="88"/>
    </location>
</feature>
<evidence type="ECO:0000256" key="4">
    <source>
        <dbReference type="ARBA" id="ARBA00022833"/>
    </source>
</evidence>
<dbReference type="PANTHER" id="PTHR45801:SF110">
    <property type="entry name" value="TRANSCRIPTIONAL REGULATOR SUPERMAN"/>
    <property type="match status" value="1"/>
</dbReference>
<dbReference type="Gene3D" id="3.30.160.60">
    <property type="entry name" value="Classic Zinc Finger"/>
    <property type="match status" value="1"/>
</dbReference>
<evidence type="ECO:0000256" key="6">
    <source>
        <dbReference type="ARBA" id="ARBA00023163"/>
    </source>
</evidence>
<keyword evidence="2" id="KW-0479">Metal-binding</keyword>